<reference evidence="1 2" key="1">
    <citation type="journal article" date="2022" name="Allergy">
        <title>Genome assembly and annotation of Periplaneta americana reveal a comprehensive cockroach allergen profile.</title>
        <authorList>
            <person name="Wang L."/>
            <person name="Xiong Q."/>
            <person name="Saelim N."/>
            <person name="Wang L."/>
            <person name="Nong W."/>
            <person name="Wan A.T."/>
            <person name="Shi M."/>
            <person name="Liu X."/>
            <person name="Cao Q."/>
            <person name="Hui J.H.L."/>
            <person name="Sookrung N."/>
            <person name="Leung T.F."/>
            <person name="Tungtrongchitr A."/>
            <person name="Tsui S.K.W."/>
        </authorList>
    </citation>
    <scope>NUCLEOTIDE SEQUENCE [LARGE SCALE GENOMIC DNA]</scope>
    <source>
        <strain evidence="1">PWHHKU_190912</strain>
    </source>
</reference>
<proteinExistence type="predicted"/>
<dbReference type="Proteomes" id="UP001148838">
    <property type="component" value="Unassembled WGS sequence"/>
</dbReference>
<name>A0ABQ8RU64_PERAM</name>
<comment type="caution">
    <text evidence="1">The sequence shown here is derived from an EMBL/GenBank/DDBJ whole genome shotgun (WGS) entry which is preliminary data.</text>
</comment>
<accession>A0ABQ8RU64</accession>
<sequence length="76" mass="8915">MEYYTRLSKPFLCYAVPEVCAAVYDALKDEYLKPDREQDDRDDAEDVESPTSRDEFISNCLRTPSVITWIIFHFVS</sequence>
<dbReference type="EMBL" id="JAJSOF020000044">
    <property type="protein sequence ID" value="KAJ4425324.1"/>
    <property type="molecule type" value="Genomic_DNA"/>
</dbReference>
<evidence type="ECO:0000313" key="2">
    <source>
        <dbReference type="Proteomes" id="UP001148838"/>
    </source>
</evidence>
<evidence type="ECO:0000313" key="1">
    <source>
        <dbReference type="EMBL" id="KAJ4425324.1"/>
    </source>
</evidence>
<protein>
    <submittedName>
        <fullName evidence="1">Uncharacterized protein</fullName>
    </submittedName>
</protein>
<gene>
    <name evidence="1" type="ORF">ANN_28243</name>
</gene>
<organism evidence="1 2">
    <name type="scientific">Periplaneta americana</name>
    <name type="common">American cockroach</name>
    <name type="synonym">Blatta americana</name>
    <dbReference type="NCBI Taxonomy" id="6978"/>
    <lineage>
        <taxon>Eukaryota</taxon>
        <taxon>Metazoa</taxon>
        <taxon>Ecdysozoa</taxon>
        <taxon>Arthropoda</taxon>
        <taxon>Hexapoda</taxon>
        <taxon>Insecta</taxon>
        <taxon>Pterygota</taxon>
        <taxon>Neoptera</taxon>
        <taxon>Polyneoptera</taxon>
        <taxon>Dictyoptera</taxon>
        <taxon>Blattodea</taxon>
        <taxon>Blattoidea</taxon>
        <taxon>Blattidae</taxon>
        <taxon>Blattinae</taxon>
        <taxon>Periplaneta</taxon>
    </lineage>
</organism>
<keyword evidence="2" id="KW-1185">Reference proteome</keyword>